<organism evidence="3 4">
    <name type="scientific">Oryza sativa subsp. japonica</name>
    <name type="common">Rice</name>
    <dbReference type="NCBI Taxonomy" id="39947"/>
    <lineage>
        <taxon>Eukaryota</taxon>
        <taxon>Viridiplantae</taxon>
        <taxon>Streptophyta</taxon>
        <taxon>Embryophyta</taxon>
        <taxon>Tracheophyta</taxon>
        <taxon>Spermatophyta</taxon>
        <taxon>Magnoliopsida</taxon>
        <taxon>Liliopsida</taxon>
        <taxon>Poales</taxon>
        <taxon>Poaceae</taxon>
        <taxon>BOP clade</taxon>
        <taxon>Oryzoideae</taxon>
        <taxon>Oryzeae</taxon>
        <taxon>Oryzinae</taxon>
        <taxon>Oryza</taxon>
        <taxon>Oryza sativa</taxon>
    </lineage>
</organism>
<proteinExistence type="predicted"/>
<accession>Q7EYH0</accession>
<reference evidence="4" key="3">
    <citation type="journal article" date="2005" name="Nature">
        <title>The map-based sequence of the rice genome.</title>
        <authorList>
            <consortium name="International rice genome sequencing project (IRGSP)"/>
            <person name="Matsumoto T."/>
            <person name="Wu J."/>
            <person name="Kanamori H."/>
            <person name="Katayose Y."/>
            <person name="Fujisawa M."/>
            <person name="Namiki N."/>
            <person name="Mizuno H."/>
            <person name="Yamamoto K."/>
            <person name="Antonio B.A."/>
            <person name="Baba T."/>
            <person name="Sakata K."/>
            <person name="Nagamura Y."/>
            <person name="Aoki H."/>
            <person name="Arikawa K."/>
            <person name="Arita K."/>
            <person name="Bito T."/>
            <person name="Chiden Y."/>
            <person name="Fujitsuka N."/>
            <person name="Fukunaka R."/>
            <person name="Hamada M."/>
            <person name="Harada C."/>
            <person name="Hayashi A."/>
            <person name="Hijishita S."/>
            <person name="Honda M."/>
            <person name="Hosokawa S."/>
            <person name="Ichikawa Y."/>
            <person name="Idonuma A."/>
            <person name="Iijima M."/>
            <person name="Ikeda M."/>
            <person name="Ikeno M."/>
            <person name="Ito K."/>
            <person name="Ito S."/>
            <person name="Ito T."/>
            <person name="Ito Y."/>
            <person name="Ito Y."/>
            <person name="Iwabuchi A."/>
            <person name="Kamiya K."/>
            <person name="Karasawa W."/>
            <person name="Kurita K."/>
            <person name="Katagiri S."/>
            <person name="Kikuta A."/>
            <person name="Kobayashi H."/>
            <person name="Kobayashi N."/>
            <person name="Machita K."/>
            <person name="Maehara T."/>
            <person name="Masukawa M."/>
            <person name="Mizubayashi T."/>
            <person name="Mukai Y."/>
            <person name="Nagasaki H."/>
            <person name="Nagata Y."/>
            <person name="Naito S."/>
            <person name="Nakashima M."/>
            <person name="Nakama Y."/>
            <person name="Nakamichi Y."/>
            <person name="Nakamura M."/>
            <person name="Meguro A."/>
            <person name="Negishi M."/>
            <person name="Ohta I."/>
            <person name="Ohta T."/>
            <person name="Okamoto M."/>
            <person name="Ono N."/>
            <person name="Saji S."/>
            <person name="Sakaguchi M."/>
            <person name="Sakai K."/>
            <person name="Shibata M."/>
            <person name="Shimokawa T."/>
            <person name="Song J."/>
            <person name="Takazaki Y."/>
            <person name="Terasawa K."/>
            <person name="Tsugane M."/>
            <person name="Tsuji K."/>
            <person name="Ueda S."/>
            <person name="Waki K."/>
            <person name="Yamagata H."/>
            <person name="Yamamoto M."/>
            <person name="Yamamoto S."/>
            <person name="Yamane H."/>
            <person name="Yoshiki S."/>
            <person name="Yoshihara R."/>
            <person name="Yukawa K."/>
            <person name="Zhong H."/>
            <person name="Yano M."/>
            <person name="Yuan Q."/>
            <person name="Ouyang S."/>
            <person name="Liu J."/>
            <person name="Jones K.M."/>
            <person name="Gansberger K."/>
            <person name="Moffat K."/>
            <person name="Hill J."/>
            <person name="Bera J."/>
            <person name="Fadrosh D."/>
            <person name="Jin S."/>
            <person name="Johri S."/>
            <person name="Kim M."/>
            <person name="Overton L."/>
            <person name="Reardon M."/>
            <person name="Tsitrin T."/>
            <person name="Vuong H."/>
            <person name="Weaver B."/>
            <person name="Ciecko A."/>
            <person name="Tallon L."/>
            <person name="Jackson J."/>
            <person name="Pai G."/>
            <person name="Aken S.V."/>
            <person name="Utterback T."/>
            <person name="Reidmuller S."/>
            <person name="Feldblyum T."/>
            <person name="Hsiao J."/>
            <person name="Zismann V."/>
            <person name="Iobst S."/>
            <person name="de Vazeille A.R."/>
            <person name="Buell C.R."/>
            <person name="Ying K."/>
            <person name="Li Y."/>
            <person name="Lu T."/>
            <person name="Huang Y."/>
            <person name="Zhao Q."/>
            <person name="Feng Q."/>
            <person name="Zhang L."/>
            <person name="Zhu J."/>
            <person name="Weng Q."/>
            <person name="Mu J."/>
            <person name="Lu Y."/>
            <person name="Fan D."/>
            <person name="Liu Y."/>
            <person name="Guan J."/>
            <person name="Zhang Y."/>
            <person name="Yu S."/>
            <person name="Liu X."/>
            <person name="Zhang Y."/>
            <person name="Hong G."/>
            <person name="Han B."/>
            <person name="Choisne N."/>
            <person name="Demange N."/>
            <person name="Orjeda G."/>
            <person name="Samain S."/>
            <person name="Cattolico L."/>
            <person name="Pelletier E."/>
            <person name="Couloux A."/>
            <person name="Segurens B."/>
            <person name="Wincker P."/>
            <person name="D'Hont A."/>
            <person name="Scarpelli C."/>
            <person name="Weissenbach J."/>
            <person name="Salanoubat M."/>
            <person name="Quetier F."/>
            <person name="Yu Y."/>
            <person name="Kim H.R."/>
            <person name="Rambo T."/>
            <person name="Currie J."/>
            <person name="Collura K."/>
            <person name="Luo M."/>
            <person name="Yang T."/>
            <person name="Ammiraju J.S.S."/>
            <person name="Engler F."/>
            <person name="Soderlund C."/>
            <person name="Wing R.A."/>
            <person name="Palmer L.E."/>
            <person name="de la Bastide M."/>
            <person name="Spiegel L."/>
            <person name="Nascimento L."/>
            <person name="Zutavern T."/>
            <person name="O'Shaughnessy A."/>
            <person name="Dike S."/>
            <person name="Dedhia N."/>
            <person name="Preston R."/>
            <person name="Balija V."/>
            <person name="McCombie W.R."/>
            <person name="Chow T."/>
            <person name="Chen H."/>
            <person name="Chung M."/>
            <person name="Chen C."/>
            <person name="Shaw J."/>
            <person name="Wu H."/>
            <person name="Hsiao K."/>
            <person name="Chao Y."/>
            <person name="Chu M."/>
            <person name="Cheng C."/>
            <person name="Hour A."/>
            <person name="Lee P."/>
            <person name="Lin S."/>
            <person name="Lin Y."/>
            <person name="Liou J."/>
            <person name="Liu S."/>
            <person name="Hsing Y."/>
            <person name="Raghuvanshi S."/>
            <person name="Mohanty A."/>
            <person name="Bharti A.K."/>
            <person name="Gaur A."/>
            <person name="Gupta V."/>
            <person name="Kumar D."/>
            <person name="Ravi V."/>
            <person name="Vij S."/>
            <person name="Kapur A."/>
            <person name="Khurana P."/>
            <person name="Khurana P."/>
            <person name="Khurana J.P."/>
            <person name="Tyagi A.K."/>
            <person name="Gaikwad K."/>
            <person name="Singh A."/>
            <person name="Dalal V."/>
            <person name="Srivastava S."/>
            <person name="Dixit A."/>
            <person name="Pal A.K."/>
            <person name="Ghazi I.A."/>
            <person name="Yadav M."/>
            <person name="Pandit A."/>
            <person name="Bhargava A."/>
            <person name="Sureshbabu K."/>
            <person name="Batra K."/>
            <person name="Sharma T.R."/>
            <person name="Mohapatra T."/>
            <person name="Singh N.K."/>
            <person name="Messing J."/>
            <person name="Nelson A.B."/>
            <person name="Fuks G."/>
            <person name="Kavchok S."/>
            <person name="Keizer G."/>
            <person name="Linton E."/>
            <person name="Llaca V."/>
            <person name="Song R."/>
            <person name="Tanyolac B."/>
            <person name="Young S."/>
            <person name="Ho-Il K."/>
            <person name="Hahn J.H."/>
            <person name="Sangsakoo G."/>
            <person name="Vanavichit A."/>
            <person name="de Mattos Luiz.A.T."/>
            <person name="Zimmer P.D."/>
            <person name="Malone G."/>
            <person name="Dellagostin O."/>
            <person name="de Oliveira A.C."/>
            <person name="Bevan M."/>
            <person name="Bancroft I."/>
            <person name="Minx P."/>
            <person name="Cordum H."/>
            <person name="Wilson R."/>
            <person name="Cheng Z."/>
            <person name="Jin W."/>
            <person name="Jiang J."/>
            <person name="Leong S.A."/>
            <person name="Iwama H."/>
            <person name="Gojobori T."/>
            <person name="Itoh T."/>
            <person name="Niimura Y."/>
            <person name="Fujii Y."/>
            <person name="Habara T."/>
            <person name="Sakai H."/>
            <person name="Sato Y."/>
            <person name="Wilson G."/>
            <person name="Kumar K."/>
            <person name="McCouch S."/>
            <person name="Juretic N."/>
            <person name="Hoen D."/>
            <person name="Wright S."/>
            <person name="Bruskiewich R."/>
            <person name="Bureau T."/>
            <person name="Miyao A."/>
            <person name="Hirochika H."/>
            <person name="Nishikawa T."/>
            <person name="Kadowaki K."/>
            <person name="Sugiura M."/>
            <person name="Burr B."/>
            <person name="Sasaki T."/>
        </authorList>
    </citation>
    <scope>NUCLEOTIDE SEQUENCE [LARGE SCALE GENOMIC DNA]</scope>
    <source>
        <strain evidence="4">cv. Nipponbare</strain>
    </source>
</reference>
<evidence type="ECO:0000313" key="4">
    <source>
        <dbReference type="Proteomes" id="UP000000763"/>
    </source>
</evidence>
<dbReference type="Proteomes" id="UP000000763">
    <property type="component" value="Chromosome 8"/>
</dbReference>
<dbReference type="EMBL" id="AP005467">
    <property type="protein sequence ID" value="BAC99765.1"/>
    <property type="molecule type" value="Genomic_DNA"/>
</dbReference>
<protein>
    <submittedName>
        <fullName evidence="3">Uncharacterized protein</fullName>
    </submittedName>
</protein>
<feature type="region of interest" description="Disordered" evidence="1">
    <location>
        <begin position="1"/>
        <end position="40"/>
    </location>
</feature>
<gene>
    <name evidence="3" type="primary">OJ1349_D05.124</name>
    <name evidence="2" type="synonym">OJ1066_B03.103</name>
</gene>
<evidence type="ECO:0000313" key="2">
    <source>
        <dbReference type="EMBL" id="BAC99417.1"/>
    </source>
</evidence>
<reference evidence="2" key="1">
    <citation type="submission" date="2001-07" db="EMBL/GenBank/DDBJ databases">
        <title>Oryza sativa nipponbare(GA3) genomic DNA, chromosome 8, BAC clone:OJ1066_B03.</title>
        <authorList>
            <person name="Sasaki T."/>
            <person name="Matsumoto T."/>
            <person name="Yamamoto K."/>
        </authorList>
    </citation>
    <scope>NUCLEOTIDE SEQUENCE</scope>
</reference>
<evidence type="ECO:0000313" key="3">
    <source>
        <dbReference type="EMBL" id="BAC99765.1"/>
    </source>
</evidence>
<sequence>METKFKDNKLKGMFNGRKSKQAQEGIESSSADLESGEDNDKGKNIFGVCFMAHGESDS</sequence>
<reference evidence="4" key="4">
    <citation type="journal article" date="2008" name="Nucleic Acids Res.">
        <title>The rice annotation project database (RAP-DB): 2008 update.</title>
        <authorList>
            <consortium name="The rice annotation project (RAP)"/>
        </authorList>
    </citation>
    <scope>GENOME REANNOTATION</scope>
    <source>
        <strain evidence="4">cv. Nipponbare</strain>
    </source>
</reference>
<reference evidence="3" key="2">
    <citation type="submission" date="2002-06" db="EMBL/GenBank/DDBJ databases">
        <title>Oryza sativa nipponbare(GA3) genomic DNA, chromosome 8, BAC clone:OJ1349_D05.</title>
        <authorList>
            <person name="Sasaki T."/>
            <person name="Matsumoto T."/>
            <person name="Katayose Y."/>
        </authorList>
    </citation>
    <scope>NUCLEOTIDE SEQUENCE</scope>
</reference>
<evidence type="ECO:0000256" key="1">
    <source>
        <dbReference type="SAM" id="MobiDB-lite"/>
    </source>
</evidence>
<dbReference type="EMBL" id="AP003940">
    <property type="protein sequence ID" value="BAC99417.1"/>
    <property type="molecule type" value="Genomic_DNA"/>
</dbReference>
<name>Q7EYH0_ORYSJ</name>
<feature type="compositionally biased region" description="Basic and acidic residues" evidence="1">
    <location>
        <begin position="1"/>
        <end position="10"/>
    </location>
</feature>
<dbReference type="AlphaFoldDB" id="Q7EYH0"/>